<feature type="non-terminal residue" evidence="1">
    <location>
        <position position="1"/>
    </location>
</feature>
<proteinExistence type="predicted"/>
<dbReference type="AlphaFoldDB" id="A0A2H3D4M5"/>
<name>A0A2H3D4M5_ARMGA</name>
<organism evidence="1 2">
    <name type="scientific">Armillaria gallica</name>
    <name type="common">Bulbous honey fungus</name>
    <name type="synonym">Armillaria bulbosa</name>
    <dbReference type="NCBI Taxonomy" id="47427"/>
    <lineage>
        <taxon>Eukaryota</taxon>
        <taxon>Fungi</taxon>
        <taxon>Dikarya</taxon>
        <taxon>Basidiomycota</taxon>
        <taxon>Agaricomycotina</taxon>
        <taxon>Agaricomycetes</taxon>
        <taxon>Agaricomycetidae</taxon>
        <taxon>Agaricales</taxon>
        <taxon>Marasmiineae</taxon>
        <taxon>Physalacriaceae</taxon>
        <taxon>Armillaria</taxon>
    </lineage>
</organism>
<reference evidence="2" key="1">
    <citation type="journal article" date="2017" name="Nat. Ecol. Evol.">
        <title>Genome expansion and lineage-specific genetic innovations in the forest pathogenic fungi Armillaria.</title>
        <authorList>
            <person name="Sipos G."/>
            <person name="Prasanna A.N."/>
            <person name="Walter M.C."/>
            <person name="O'Connor E."/>
            <person name="Balint B."/>
            <person name="Krizsan K."/>
            <person name="Kiss B."/>
            <person name="Hess J."/>
            <person name="Varga T."/>
            <person name="Slot J."/>
            <person name="Riley R."/>
            <person name="Boka B."/>
            <person name="Rigling D."/>
            <person name="Barry K."/>
            <person name="Lee J."/>
            <person name="Mihaltcheva S."/>
            <person name="LaButti K."/>
            <person name="Lipzen A."/>
            <person name="Waldron R."/>
            <person name="Moloney N.M."/>
            <person name="Sperisen C."/>
            <person name="Kredics L."/>
            <person name="Vagvoelgyi C."/>
            <person name="Patrignani A."/>
            <person name="Fitzpatrick D."/>
            <person name="Nagy I."/>
            <person name="Doyle S."/>
            <person name="Anderson J.B."/>
            <person name="Grigoriev I.V."/>
            <person name="Gueldener U."/>
            <person name="Muensterkoetter M."/>
            <person name="Nagy L.G."/>
        </authorList>
    </citation>
    <scope>NUCLEOTIDE SEQUENCE [LARGE SCALE GENOMIC DNA]</scope>
    <source>
        <strain evidence="2">Ar21-2</strain>
    </source>
</reference>
<evidence type="ECO:0000313" key="1">
    <source>
        <dbReference type="EMBL" id="PBK86352.1"/>
    </source>
</evidence>
<sequence length="56" mass="6533">SSFCAMQAASNRPYKLFILTETLPDILYQHRLESRHSNAWSYRLKLLSPLPNIALR</sequence>
<gene>
    <name evidence="1" type="ORF">ARMGADRAFT_1017377</name>
</gene>
<evidence type="ECO:0000313" key="2">
    <source>
        <dbReference type="Proteomes" id="UP000217790"/>
    </source>
</evidence>
<accession>A0A2H3D4M5</accession>
<keyword evidence="2" id="KW-1185">Reference proteome</keyword>
<dbReference type="EMBL" id="KZ293684">
    <property type="protein sequence ID" value="PBK86352.1"/>
    <property type="molecule type" value="Genomic_DNA"/>
</dbReference>
<protein>
    <submittedName>
        <fullName evidence="1">Uncharacterized protein</fullName>
    </submittedName>
</protein>
<dbReference type="InParanoid" id="A0A2H3D4M5"/>
<dbReference type="Proteomes" id="UP000217790">
    <property type="component" value="Unassembled WGS sequence"/>
</dbReference>